<evidence type="ECO:0008006" key="4">
    <source>
        <dbReference type="Google" id="ProtNLM"/>
    </source>
</evidence>
<organism evidence="2 3">
    <name type="scientific">Chloropicon roscoffensis</name>
    <dbReference type="NCBI Taxonomy" id="1461544"/>
    <lineage>
        <taxon>Eukaryota</taxon>
        <taxon>Viridiplantae</taxon>
        <taxon>Chlorophyta</taxon>
        <taxon>Chloropicophyceae</taxon>
        <taxon>Chloropicales</taxon>
        <taxon>Chloropicaceae</taxon>
        <taxon>Chloropicon</taxon>
    </lineage>
</organism>
<evidence type="ECO:0000313" key="2">
    <source>
        <dbReference type="EMBL" id="WZN64281.1"/>
    </source>
</evidence>
<dbReference type="AlphaFoldDB" id="A0AAX4PED9"/>
<feature type="region of interest" description="Disordered" evidence="1">
    <location>
        <begin position="323"/>
        <end position="343"/>
    </location>
</feature>
<evidence type="ECO:0000313" key="3">
    <source>
        <dbReference type="Proteomes" id="UP001472866"/>
    </source>
</evidence>
<feature type="region of interest" description="Disordered" evidence="1">
    <location>
        <begin position="25"/>
        <end position="60"/>
    </location>
</feature>
<dbReference type="EMBL" id="CP151509">
    <property type="protein sequence ID" value="WZN64281.1"/>
    <property type="molecule type" value="Genomic_DNA"/>
</dbReference>
<proteinExistence type="predicted"/>
<protein>
    <recommendedName>
        <fullName evidence="4">SAPK-interacting protein 1 Pleckstrin-homology domain-containing protein</fullName>
    </recommendedName>
</protein>
<dbReference type="Proteomes" id="UP001472866">
    <property type="component" value="Chromosome 09"/>
</dbReference>
<sequence length="449" mass="49154">MLVQVILGKVSSKTYDVDPAAYEVRFPDIPSDDEAGGGDSDGEGASPEPPTIRGDATLPPLGLQQPVFQANSKTLVIQARAKPTVGLKMKTRVSIASFERDRSRFPTLAQLSPEELDEYFEKHDLKESSRGHITCVVRLAISPLCAAKLVGGSGRDAQQLSGCIPQSILVRAGSRLTVEGLVKIFLSSLSKGLESTWRDWMVRKTGSSSLDTIDNGRSEFWMHQGGAQLGDVLDADARVSDTVPWQTVVLLPRTSKYSLETKHDKQGEEGRSASKPKVTYLFTEQTATMYVEYAVVKVNRYGKRQERVLGIDREQIYNLLPRVQLEEEDPDDPARSEEEPLSAGELLAAKSLRGEDGSKSLAAKMSRGLLQSSTSETKKRVRRVAQVKECSVSEESHAIARLCYQDGSTYKFEFESADKCAEAVARINYLVNLCREAGASSATSASVGR</sequence>
<gene>
    <name evidence="2" type="ORF">HKI87_09g58360</name>
</gene>
<keyword evidence="3" id="KW-1185">Reference proteome</keyword>
<accession>A0AAX4PED9</accession>
<evidence type="ECO:0000256" key="1">
    <source>
        <dbReference type="SAM" id="MobiDB-lite"/>
    </source>
</evidence>
<reference evidence="2 3" key="1">
    <citation type="submission" date="2024-03" db="EMBL/GenBank/DDBJ databases">
        <title>Complete genome sequence of the green alga Chloropicon roscoffensis RCC1871.</title>
        <authorList>
            <person name="Lemieux C."/>
            <person name="Pombert J.-F."/>
            <person name="Otis C."/>
            <person name="Turmel M."/>
        </authorList>
    </citation>
    <scope>NUCLEOTIDE SEQUENCE [LARGE SCALE GENOMIC DNA]</scope>
    <source>
        <strain evidence="2 3">RCC1871</strain>
    </source>
</reference>
<feature type="compositionally biased region" description="Acidic residues" evidence="1">
    <location>
        <begin position="30"/>
        <end position="42"/>
    </location>
</feature>
<name>A0AAX4PED9_9CHLO</name>